<evidence type="ECO:0000256" key="3">
    <source>
        <dbReference type="ARBA" id="ARBA00022833"/>
    </source>
</evidence>
<protein>
    <submittedName>
        <fullName evidence="7">Uncharacterized protein LOC117642410</fullName>
    </submittedName>
</protein>
<dbReference type="Gene3D" id="1.10.220.160">
    <property type="match status" value="1"/>
</dbReference>
<dbReference type="Gene3D" id="6.10.140.2220">
    <property type="match status" value="2"/>
</dbReference>
<evidence type="ECO:0000256" key="4">
    <source>
        <dbReference type="PROSITE-ProRule" id="PRU00134"/>
    </source>
</evidence>
<dbReference type="PANTHER" id="PTHR46455">
    <property type="entry name" value="SET AND MYND DOMAIN CONTAINING, ARTHROPOD-SPECIFIC, MEMBER 4, ISOFORM A"/>
    <property type="match status" value="1"/>
</dbReference>
<dbReference type="OrthoDB" id="5282002at2759"/>
<gene>
    <name evidence="7" type="primary">LOC117642410</name>
</gene>
<dbReference type="Gene3D" id="2.170.270.10">
    <property type="entry name" value="SET domain"/>
    <property type="match status" value="1"/>
</dbReference>
<dbReference type="AlphaFoldDB" id="A0A6P8YIK7"/>
<dbReference type="KEGG" id="tpal:117642410"/>
<dbReference type="InterPro" id="IPR053010">
    <property type="entry name" value="SET_SmydA-8"/>
</dbReference>
<dbReference type="SUPFAM" id="SSF82199">
    <property type="entry name" value="SET domain"/>
    <property type="match status" value="1"/>
</dbReference>
<dbReference type="Proteomes" id="UP000515158">
    <property type="component" value="Unplaced"/>
</dbReference>
<keyword evidence="3" id="KW-0862">Zinc</keyword>
<dbReference type="InParanoid" id="A0A6P8YIK7"/>
<name>A0A6P8YIK7_THRPL</name>
<evidence type="ECO:0000259" key="5">
    <source>
        <dbReference type="PROSITE" id="PS50865"/>
    </source>
</evidence>
<dbReference type="InterPro" id="IPR002893">
    <property type="entry name" value="Znf_MYND"/>
</dbReference>
<dbReference type="GO" id="GO:0008276">
    <property type="term" value="F:protein methyltransferase activity"/>
    <property type="evidence" value="ECO:0007669"/>
    <property type="project" value="UniProtKB-ARBA"/>
</dbReference>
<keyword evidence="1" id="KW-0479">Metal-binding</keyword>
<accession>A0A6P8YIK7</accession>
<dbReference type="Pfam" id="PF01753">
    <property type="entry name" value="zf-MYND"/>
    <property type="match status" value="1"/>
</dbReference>
<dbReference type="GO" id="GO:0008270">
    <property type="term" value="F:zinc ion binding"/>
    <property type="evidence" value="ECO:0007669"/>
    <property type="project" value="UniProtKB-KW"/>
</dbReference>
<dbReference type="RefSeq" id="XP_034236486.1">
    <property type="nucleotide sequence ID" value="XM_034380595.1"/>
</dbReference>
<evidence type="ECO:0000313" key="6">
    <source>
        <dbReference type="Proteomes" id="UP000515158"/>
    </source>
</evidence>
<dbReference type="InterPro" id="IPR046341">
    <property type="entry name" value="SET_dom_sf"/>
</dbReference>
<evidence type="ECO:0000256" key="2">
    <source>
        <dbReference type="ARBA" id="ARBA00022771"/>
    </source>
</evidence>
<proteinExistence type="predicted"/>
<dbReference type="SUPFAM" id="SSF144232">
    <property type="entry name" value="HIT/MYND zinc finger-like"/>
    <property type="match status" value="1"/>
</dbReference>
<dbReference type="Pfam" id="PF00856">
    <property type="entry name" value="SET"/>
    <property type="match status" value="1"/>
</dbReference>
<keyword evidence="2 4" id="KW-0863">Zinc-finger</keyword>
<evidence type="ECO:0000313" key="7">
    <source>
        <dbReference type="RefSeq" id="XP_034236486.1"/>
    </source>
</evidence>
<feature type="domain" description="MYND-type" evidence="5">
    <location>
        <begin position="15"/>
        <end position="50"/>
    </location>
</feature>
<dbReference type="GeneID" id="117642410"/>
<organism evidence="7">
    <name type="scientific">Thrips palmi</name>
    <name type="common">Melon thrips</name>
    <dbReference type="NCBI Taxonomy" id="161013"/>
    <lineage>
        <taxon>Eukaryota</taxon>
        <taxon>Metazoa</taxon>
        <taxon>Ecdysozoa</taxon>
        <taxon>Arthropoda</taxon>
        <taxon>Hexapoda</taxon>
        <taxon>Insecta</taxon>
        <taxon>Pterygota</taxon>
        <taxon>Neoptera</taxon>
        <taxon>Paraneoptera</taxon>
        <taxon>Thysanoptera</taxon>
        <taxon>Terebrantia</taxon>
        <taxon>Thripoidea</taxon>
        <taxon>Thripidae</taxon>
        <taxon>Thrips</taxon>
    </lineage>
</organism>
<dbReference type="GO" id="GO:0008170">
    <property type="term" value="F:N-methyltransferase activity"/>
    <property type="evidence" value="ECO:0007669"/>
    <property type="project" value="UniProtKB-ARBA"/>
</dbReference>
<evidence type="ECO:0000256" key="1">
    <source>
        <dbReference type="ARBA" id="ARBA00022723"/>
    </source>
</evidence>
<dbReference type="InterPro" id="IPR001214">
    <property type="entry name" value="SET_dom"/>
</dbReference>
<sequence length="560" mass="63207">MSPSPLSHNAATGPCAVCGEAGRPCARCRVHYYCGKEHQKKHWRRHKPSCGCIELRDGYVVATRDIPAGTLIMRERPTLTFPASTLNYYRNHLEAVLCVGCCADLGQDPPRQCRRCGLPVCDEACSRGSAHQVECQVFQRAKYQVEKSEFLGENSGAVFGAIVATLRIAVAFPNNPLLQHLDRELNFDEQGLKASPHAEEWVSAMQIVMAAVVRYVRRVVGVTWISERDLSRAARIAAMHAEDITGASPERWDNVAKQAHWGALFVGMQLRKHSCLPNSNDISLNSESKEYGVVTARDIAAGEFITNMLQGCQWVDDTATRRDCLLVHWGFVCNCERCSDPTELGMYVGSPCCPDCAGQEKLCYLVPVNDARSLWRCEGCDIEKTSAQVESLTKEAEDRLHEIGRRQYNAFLEFIEQQTYPRGPLHPTHRLVLRARAYVRDELYEVRADEKATNVELDRWEVVVRDQLRAVDRLVPGPSEVRVMLLLELRRLALRRLRVAERKTMMLCLACTSAMRETMLQISKYREAVLQVNKEILSHCFGRDEDGARRSLIQDPFGGR</sequence>
<reference evidence="7" key="1">
    <citation type="submission" date="2025-08" db="UniProtKB">
        <authorList>
            <consortium name="RefSeq"/>
        </authorList>
    </citation>
    <scope>IDENTIFICATION</scope>
    <source>
        <tissue evidence="7">Total insect</tissue>
    </source>
</reference>
<dbReference type="PANTHER" id="PTHR46455:SF5">
    <property type="entry name" value="SET AND MYND DOMAIN CONTAINING, ARTHROPOD-SPECIFIC, MEMBER 4, ISOFORM A"/>
    <property type="match status" value="1"/>
</dbReference>
<keyword evidence="6" id="KW-1185">Reference proteome</keyword>
<dbReference type="PROSITE" id="PS50865">
    <property type="entry name" value="ZF_MYND_2"/>
    <property type="match status" value="1"/>
</dbReference>
<dbReference type="GO" id="GO:0008757">
    <property type="term" value="F:S-adenosylmethionine-dependent methyltransferase activity"/>
    <property type="evidence" value="ECO:0007669"/>
    <property type="project" value="UniProtKB-ARBA"/>
</dbReference>